<sequence length="512" mass="52593">MINDLAGGFAAFADPTYLLLALAGVVLGTLVGVLPGIGPIGAMSVLLGITTQVGPTGSLILFAGIYFGSTYGGSTTSILLNVPGEASSVVTAIDGNQMTRRGRAGPALTIAAISSFVAGTISIVGLMLFAPTLSSVAVKLGPPEYMALCLAGLVLLAALSNGSAAKSVVMICAGLAVGTVGIDPADGDLRFTLGTTTLAEGFSFIALVMGVFGIAEALTMAGRRWSPERVSAPRLRELLPNREETRQAAPAALRGSLIGFGLGLVPGPAAVLSTFASYVTEKKLSRHPEKFGRGAVEGVAGPEAANNAAAGAAFIPLMVLGIPFAPTMALVLAALLLNGIVPGPTFVDDQPEMFWTVIAAMYIGNLMLLVLNLPLVGLFTRLLAVPPQAMMPFIIGLCVVGVYADGNSMFDVVVMLVAGLLGFLLRRSGFSMAAFVLAVVLQPTLETSLRQTVAYSDGNATYLLGRPVAMVIVAAAVLTLVASAARALRNRRRPNVISADQSSQPTSQPPRQ</sequence>
<dbReference type="InterPro" id="IPR002823">
    <property type="entry name" value="DUF112_TM"/>
</dbReference>
<keyword evidence="1" id="KW-0812">Transmembrane</keyword>
<dbReference type="PANTHER" id="PTHR35342:SF5">
    <property type="entry name" value="TRICARBOXYLIC TRANSPORT PROTEIN"/>
    <property type="match status" value="1"/>
</dbReference>
<dbReference type="Pfam" id="PF01970">
    <property type="entry name" value="TctA"/>
    <property type="match status" value="1"/>
</dbReference>
<evidence type="ECO:0000313" key="4">
    <source>
        <dbReference type="Proteomes" id="UP000321571"/>
    </source>
</evidence>
<accession>A0A5C8NIW9</accession>
<dbReference type="Proteomes" id="UP000321571">
    <property type="component" value="Unassembled WGS sequence"/>
</dbReference>
<feature type="transmembrane region" description="Helical" evidence="1">
    <location>
        <begin position="469"/>
        <end position="488"/>
    </location>
</feature>
<keyword evidence="1" id="KW-1133">Transmembrane helix</keyword>
<feature type="transmembrane region" description="Helical" evidence="1">
    <location>
        <begin position="17"/>
        <end position="37"/>
    </location>
</feature>
<evidence type="ECO:0000259" key="2">
    <source>
        <dbReference type="Pfam" id="PF01970"/>
    </source>
</evidence>
<feature type="transmembrane region" description="Helical" evidence="1">
    <location>
        <begin position="202"/>
        <end position="221"/>
    </location>
</feature>
<dbReference type="AlphaFoldDB" id="A0A5C8NIW9"/>
<keyword evidence="1" id="KW-0472">Membrane</keyword>
<keyword evidence="4" id="KW-1185">Reference proteome</keyword>
<comment type="caution">
    <text evidence="3">The sequence shown here is derived from an EMBL/GenBank/DDBJ whole genome shotgun (WGS) entry which is preliminary data.</text>
</comment>
<dbReference type="PANTHER" id="PTHR35342">
    <property type="entry name" value="TRICARBOXYLIC TRANSPORT PROTEIN"/>
    <property type="match status" value="1"/>
</dbReference>
<dbReference type="EMBL" id="VDUX01000004">
    <property type="protein sequence ID" value="TXL60721.1"/>
    <property type="molecule type" value="Genomic_DNA"/>
</dbReference>
<feature type="transmembrane region" description="Helical" evidence="1">
    <location>
        <begin position="107"/>
        <end position="130"/>
    </location>
</feature>
<reference evidence="3 4" key="1">
    <citation type="submission" date="2019-06" db="EMBL/GenBank/DDBJ databases">
        <title>Aeromicrobium sp. nov., isolated from a maize field.</title>
        <authorList>
            <person name="Lin S.-Y."/>
            <person name="Tsai C.-F."/>
            <person name="Young C.-C."/>
        </authorList>
    </citation>
    <scope>NUCLEOTIDE SEQUENCE [LARGE SCALE GENOMIC DNA]</scope>
    <source>
        <strain evidence="3 4">CC-CFT486</strain>
    </source>
</reference>
<feature type="transmembrane region" description="Helical" evidence="1">
    <location>
        <begin position="432"/>
        <end position="449"/>
    </location>
</feature>
<name>A0A5C8NIW9_9ACTN</name>
<dbReference type="RefSeq" id="WP_147686275.1">
    <property type="nucleotide sequence ID" value="NZ_VDUX01000004.1"/>
</dbReference>
<organism evidence="3 4">
    <name type="scientific">Aeromicrobium terrae</name>
    <dbReference type="NCBI Taxonomy" id="2498846"/>
    <lineage>
        <taxon>Bacteria</taxon>
        <taxon>Bacillati</taxon>
        <taxon>Actinomycetota</taxon>
        <taxon>Actinomycetes</taxon>
        <taxon>Propionibacteriales</taxon>
        <taxon>Nocardioidaceae</taxon>
        <taxon>Aeromicrobium</taxon>
    </lineage>
</organism>
<gene>
    <name evidence="3" type="ORF">FHP06_09850</name>
</gene>
<evidence type="ECO:0000313" key="3">
    <source>
        <dbReference type="EMBL" id="TXL60721.1"/>
    </source>
</evidence>
<proteinExistence type="predicted"/>
<feature type="transmembrane region" description="Helical" evidence="1">
    <location>
        <begin position="353"/>
        <end position="375"/>
    </location>
</feature>
<feature type="transmembrane region" description="Helical" evidence="1">
    <location>
        <begin position="142"/>
        <end position="159"/>
    </location>
</feature>
<feature type="transmembrane region" description="Helical" evidence="1">
    <location>
        <begin position="382"/>
        <end position="403"/>
    </location>
</feature>
<feature type="transmembrane region" description="Helical" evidence="1">
    <location>
        <begin position="317"/>
        <end position="341"/>
    </location>
</feature>
<feature type="transmembrane region" description="Helical" evidence="1">
    <location>
        <begin position="409"/>
        <end position="425"/>
    </location>
</feature>
<evidence type="ECO:0000256" key="1">
    <source>
        <dbReference type="SAM" id="Phobius"/>
    </source>
</evidence>
<feature type="domain" description="DUF112" evidence="2">
    <location>
        <begin position="18"/>
        <end position="437"/>
    </location>
</feature>
<dbReference type="OrthoDB" id="9781349at2"/>
<protein>
    <submittedName>
        <fullName evidence="3">Tripartite tricarboxylate transporter permease</fullName>
    </submittedName>
</protein>